<dbReference type="EMBL" id="QJJS01000004">
    <property type="protein sequence ID" value="PXW97570.1"/>
    <property type="molecule type" value="Genomic_DNA"/>
</dbReference>
<protein>
    <recommendedName>
        <fullName evidence="9">Lactate dehydrogenase-like 2-hydroxyacid dehydrogenase</fullName>
    </recommendedName>
</protein>
<name>A0A318H2L7_9BURK</name>
<feature type="domain" description="D-isomer specific 2-hydroxyacid dehydrogenase catalytic" evidence="5">
    <location>
        <begin position="42"/>
        <end position="318"/>
    </location>
</feature>
<accession>A0A318H2L7</accession>
<keyword evidence="3" id="KW-0520">NAD</keyword>
<dbReference type="Pfam" id="PF00389">
    <property type="entry name" value="2-Hacid_dh"/>
    <property type="match status" value="1"/>
</dbReference>
<sequence length="319" mass="34187">MNPPPTPCLLQTGALVPLLEQPLQARYHVERLLDHDDPIAWLQAEGARFDGIVSSAGLGFSADLLPLLPRLRVVSSYGVGLDRIPVAALKARGVALATTSDVLNDCVADAAWALLMALARRVVEGDAYVRSGRWAEDGLNRFPLGRRISGARLGIVGLGRIGQVVARRASGFDMAVAYHSRRAVADVPWRHEPDLRALARNSDYLVVITAGGDGTRHLINAEVLEALGPRGFLINVARGSVVDEAALLEALQAGRIAGAGLDVFENEPRISEAMRAAPRTVLLPHVASATEETRLAMAVRVLDNLDAFFQTGRLVSPVE</sequence>
<proteinExistence type="inferred from homology"/>
<dbReference type="CDD" id="cd12156">
    <property type="entry name" value="HPPR"/>
    <property type="match status" value="1"/>
</dbReference>
<dbReference type="GO" id="GO:0016618">
    <property type="term" value="F:hydroxypyruvate reductase [NAD(P)H] activity"/>
    <property type="evidence" value="ECO:0007669"/>
    <property type="project" value="TreeGrafter"/>
</dbReference>
<dbReference type="SUPFAM" id="SSF51735">
    <property type="entry name" value="NAD(P)-binding Rossmann-fold domains"/>
    <property type="match status" value="1"/>
</dbReference>
<keyword evidence="1" id="KW-0521">NADP</keyword>
<feature type="domain" description="D-isomer specific 2-hydroxyacid dehydrogenase NAD-binding" evidence="6">
    <location>
        <begin position="113"/>
        <end position="287"/>
    </location>
</feature>
<keyword evidence="8" id="KW-1185">Reference proteome</keyword>
<dbReference type="PANTHER" id="PTHR10996">
    <property type="entry name" value="2-HYDROXYACID DEHYDROGENASE-RELATED"/>
    <property type="match status" value="1"/>
</dbReference>
<dbReference type="PANTHER" id="PTHR10996:SF178">
    <property type="entry name" value="2-HYDROXYACID DEHYDROGENASE YGL185C-RELATED"/>
    <property type="match status" value="1"/>
</dbReference>
<dbReference type="AlphaFoldDB" id="A0A318H2L7"/>
<evidence type="ECO:0008006" key="9">
    <source>
        <dbReference type="Google" id="ProtNLM"/>
    </source>
</evidence>
<dbReference type="Gene3D" id="3.40.50.720">
    <property type="entry name" value="NAD(P)-binding Rossmann-like Domain"/>
    <property type="match status" value="2"/>
</dbReference>
<keyword evidence="2 4" id="KW-0560">Oxidoreductase</keyword>
<dbReference type="InterPro" id="IPR006139">
    <property type="entry name" value="D-isomer_2_OHA_DH_cat_dom"/>
</dbReference>
<evidence type="ECO:0000313" key="7">
    <source>
        <dbReference type="EMBL" id="PXW97570.1"/>
    </source>
</evidence>
<dbReference type="OrthoDB" id="9805416at2"/>
<organism evidence="7 8">
    <name type="scientific">Sphaerotilus hippei</name>
    <dbReference type="NCBI Taxonomy" id="744406"/>
    <lineage>
        <taxon>Bacteria</taxon>
        <taxon>Pseudomonadati</taxon>
        <taxon>Pseudomonadota</taxon>
        <taxon>Betaproteobacteria</taxon>
        <taxon>Burkholderiales</taxon>
        <taxon>Sphaerotilaceae</taxon>
        <taxon>Sphaerotilus</taxon>
    </lineage>
</organism>
<dbReference type="GO" id="GO:0051287">
    <property type="term" value="F:NAD binding"/>
    <property type="evidence" value="ECO:0007669"/>
    <property type="project" value="InterPro"/>
</dbReference>
<comment type="similarity">
    <text evidence="4">Belongs to the D-isomer specific 2-hydroxyacid dehydrogenase family.</text>
</comment>
<dbReference type="InterPro" id="IPR006140">
    <property type="entry name" value="D-isomer_DH_NAD-bd"/>
</dbReference>
<reference evidence="7 8" key="1">
    <citation type="submission" date="2018-05" db="EMBL/GenBank/DDBJ databases">
        <title>Genomic Encyclopedia of Type Strains, Phase IV (KMG-IV): sequencing the most valuable type-strain genomes for metagenomic binning, comparative biology and taxonomic classification.</title>
        <authorList>
            <person name="Goeker M."/>
        </authorList>
    </citation>
    <scope>NUCLEOTIDE SEQUENCE [LARGE SCALE GENOMIC DNA]</scope>
    <source>
        <strain evidence="7 8">DSM 566</strain>
    </source>
</reference>
<dbReference type="InterPro" id="IPR036291">
    <property type="entry name" value="NAD(P)-bd_dom_sf"/>
</dbReference>
<evidence type="ECO:0000313" key="8">
    <source>
        <dbReference type="Proteomes" id="UP000247811"/>
    </source>
</evidence>
<dbReference type="Pfam" id="PF02826">
    <property type="entry name" value="2-Hacid_dh_C"/>
    <property type="match status" value="1"/>
</dbReference>
<evidence type="ECO:0000256" key="2">
    <source>
        <dbReference type="ARBA" id="ARBA00023002"/>
    </source>
</evidence>
<dbReference type="Proteomes" id="UP000247811">
    <property type="component" value="Unassembled WGS sequence"/>
</dbReference>
<dbReference type="FunFam" id="3.40.50.720:FF:000213">
    <property type="entry name" value="Putative 2-hydroxyacid dehydrogenase"/>
    <property type="match status" value="1"/>
</dbReference>
<gene>
    <name evidence="7" type="ORF">C7444_104173</name>
</gene>
<dbReference type="RefSeq" id="WP_110399954.1">
    <property type="nucleotide sequence ID" value="NZ_QJJS01000004.1"/>
</dbReference>
<comment type="caution">
    <text evidence="7">The sequence shown here is derived from an EMBL/GenBank/DDBJ whole genome shotgun (WGS) entry which is preliminary data.</text>
</comment>
<dbReference type="InterPro" id="IPR050223">
    <property type="entry name" value="D-isomer_2-hydroxyacid_DH"/>
</dbReference>
<evidence type="ECO:0000259" key="6">
    <source>
        <dbReference type="Pfam" id="PF02826"/>
    </source>
</evidence>
<dbReference type="GO" id="GO:0005829">
    <property type="term" value="C:cytosol"/>
    <property type="evidence" value="ECO:0007669"/>
    <property type="project" value="TreeGrafter"/>
</dbReference>
<dbReference type="GO" id="GO:0030267">
    <property type="term" value="F:glyoxylate reductase (NADPH) activity"/>
    <property type="evidence" value="ECO:0007669"/>
    <property type="project" value="TreeGrafter"/>
</dbReference>
<evidence type="ECO:0000256" key="1">
    <source>
        <dbReference type="ARBA" id="ARBA00022857"/>
    </source>
</evidence>
<evidence type="ECO:0000259" key="5">
    <source>
        <dbReference type="Pfam" id="PF00389"/>
    </source>
</evidence>
<evidence type="ECO:0000256" key="4">
    <source>
        <dbReference type="RuleBase" id="RU003719"/>
    </source>
</evidence>
<evidence type="ECO:0000256" key="3">
    <source>
        <dbReference type="ARBA" id="ARBA00023027"/>
    </source>
</evidence>
<dbReference type="SUPFAM" id="SSF52283">
    <property type="entry name" value="Formate/glycerate dehydrogenase catalytic domain-like"/>
    <property type="match status" value="1"/>
</dbReference>